<dbReference type="InterPro" id="IPR007712">
    <property type="entry name" value="RelE/ParE_toxin"/>
</dbReference>
<protein>
    <submittedName>
        <fullName evidence="2">Plasmid stabilization system protein ParE</fullName>
    </submittedName>
</protein>
<name>A0A318T2B1_9HYPH</name>
<dbReference type="Pfam" id="PF05016">
    <property type="entry name" value="ParE_toxin"/>
    <property type="match status" value="1"/>
</dbReference>
<keyword evidence="1" id="KW-1277">Toxin-antitoxin system</keyword>
<organism evidence="2 3">
    <name type="scientific">Phyllobacterium leguminum</name>
    <dbReference type="NCBI Taxonomy" id="314237"/>
    <lineage>
        <taxon>Bacteria</taxon>
        <taxon>Pseudomonadati</taxon>
        <taxon>Pseudomonadota</taxon>
        <taxon>Alphaproteobacteria</taxon>
        <taxon>Hyphomicrobiales</taxon>
        <taxon>Phyllobacteriaceae</taxon>
        <taxon>Phyllobacterium</taxon>
    </lineage>
</organism>
<sequence>MWILEYSEEAERDFELIFDHLFGAYIELGDSIEGGIARAAERVRKLRIAIDQLVDTPYIGTSRPDIHPDIRFLRRGKAVIWFSPMEESRTIMVVAVFYGAQDHIRHMLTRMLRQ</sequence>
<keyword evidence="3" id="KW-1185">Reference proteome</keyword>
<reference evidence="2 3" key="1">
    <citation type="submission" date="2018-06" db="EMBL/GenBank/DDBJ databases">
        <title>Genomic Encyclopedia of Type Strains, Phase III (KMG-III): the genomes of soil and plant-associated and newly described type strains.</title>
        <authorList>
            <person name="Whitman W."/>
        </authorList>
    </citation>
    <scope>NUCLEOTIDE SEQUENCE [LARGE SCALE GENOMIC DNA]</scope>
    <source>
        <strain evidence="2 3">ORS 1419</strain>
    </source>
</reference>
<dbReference type="OrthoDB" id="7724949at2"/>
<dbReference type="Proteomes" id="UP000247454">
    <property type="component" value="Unassembled WGS sequence"/>
</dbReference>
<comment type="caution">
    <text evidence="2">The sequence shown here is derived from an EMBL/GenBank/DDBJ whole genome shotgun (WGS) entry which is preliminary data.</text>
</comment>
<evidence type="ECO:0000313" key="3">
    <source>
        <dbReference type="Proteomes" id="UP000247454"/>
    </source>
</evidence>
<dbReference type="RefSeq" id="WP_110753400.1">
    <property type="nucleotide sequence ID" value="NZ_QJTF01000018.1"/>
</dbReference>
<gene>
    <name evidence="2" type="ORF">C7477_11886</name>
</gene>
<evidence type="ECO:0000256" key="1">
    <source>
        <dbReference type="ARBA" id="ARBA00022649"/>
    </source>
</evidence>
<proteinExistence type="predicted"/>
<dbReference type="InterPro" id="IPR035093">
    <property type="entry name" value="RelE/ParE_toxin_dom_sf"/>
</dbReference>
<dbReference type="EMBL" id="QJTF01000018">
    <property type="protein sequence ID" value="PYE86947.1"/>
    <property type="molecule type" value="Genomic_DNA"/>
</dbReference>
<accession>A0A318T2B1</accession>
<dbReference type="AlphaFoldDB" id="A0A318T2B1"/>
<evidence type="ECO:0000313" key="2">
    <source>
        <dbReference type="EMBL" id="PYE86947.1"/>
    </source>
</evidence>
<dbReference type="Gene3D" id="3.30.2310.20">
    <property type="entry name" value="RelE-like"/>
    <property type="match status" value="1"/>
</dbReference>